<dbReference type="Pfam" id="PF01202">
    <property type="entry name" value="SKI"/>
    <property type="match status" value="1"/>
</dbReference>
<keyword evidence="7" id="KW-0460">Magnesium</keyword>
<keyword evidence="9" id="KW-1185">Reference proteome</keyword>
<sequence length="172" mass="19855">MKKIILLGYMGSGKSTIAQTLAKELQIPFIDLDEYLEKKLEDSIPNIFKSKGEIFFRKKEHEYFKQLMSSSDSFILSLGGGTPCYANNHLLLNQENTRSFYLKASIDTLVHRLQFEVSKRPILAQNKEEPLDTFIAKQLFDRSFYYYQATNVINVDNKTPEEISKEIISQLA</sequence>
<dbReference type="OrthoDB" id="9800332at2"/>
<dbReference type="EC" id="2.7.1.71" evidence="7"/>
<comment type="function">
    <text evidence="7">Catalyzes the specific phosphorylation of the 3-hydroxyl group of shikimic acid using ATP as a cosubstrate.</text>
</comment>
<dbReference type="GO" id="GO:0009423">
    <property type="term" value="P:chorismate biosynthetic process"/>
    <property type="evidence" value="ECO:0007669"/>
    <property type="project" value="UniProtKB-UniRule"/>
</dbReference>
<feature type="binding site" evidence="7">
    <location>
        <position position="120"/>
    </location>
    <ligand>
        <name>ATP</name>
        <dbReference type="ChEBI" id="CHEBI:30616"/>
    </ligand>
</feature>
<dbReference type="Gene3D" id="3.40.50.300">
    <property type="entry name" value="P-loop containing nucleotide triphosphate hydrolases"/>
    <property type="match status" value="1"/>
</dbReference>
<dbReference type="GO" id="GO:0008652">
    <property type="term" value="P:amino acid biosynthetic process"/>
    <property type="evidence" value="ECO:0007669"/>
    <property type="project" value="UniProtKB-KW"/>
</dbReference>
<dbReference type="GO" id="GO:0009073">
    <property type="term" value="P:aromatic amino acid family biosynthetic process"/>
    <property type="evidence" value="ECO:0007669"/>
    <property type="project" value="UniProtKB-KW"/>
</dbReference>
<keyword evidence="4 7" id="KW-0418">Kinase</keyword>
<comment type="caution">
    <text evidence="7">Lacks conserved residue(s) required for the propagation of feature annotation.</text>
</comment>
<feature type="binding site" evidence="7">
    <location>
        <position position="80"/>
    </location>
    <ligand>
        <name>substrate</name>
    </ligand>
</feature>
<dbReference type="InterPro" id="IPR027417">
    <property type="entry name" value="P-loop_NTPase"/>
</dbReference>
<comment type="similarity">
    <text evidence="7">Belongs to the shikimate kinase family.</text>
</comment>
<dbReference type="RefSeq" id="WP_090681411.1">
    <property type="nucleotide sequence ID" value="NZ_FORU01000021.1"/>
</dbReference>
<dbReference type="PRINTS" id="PR01100">
    <property type="entry name" value="SHIKIMTKNASE"/>
</dbReference>
<dbReference type="PANTHER" id="PTHR21087">
    <property type="entry name" value="SHIKIMATE KINASE"/>
    <property type="match status" value="1"/>
</dbReference>
<organism evidence="8 9">
    <name type="scientific">Myroides guanonis</name>
    <dbReference type="NCBI Taxonomy" id="1150112"/>
    <lineage>
        <taxon>Bacteria</taxon>
        <taxon>Pseudomonadati</taxon>
        <taxon>Bacteroidota</taxon>
        <taxon>Flavobacteriia</taxon>
        <taxon>Flavobacteriales</taxon>
        <taxon>Flavobacteriaceae</taxon>
        <taxon>Myroides</taxon>
    </lineage>
</organism>
<evidence type="ECO:0000256" key="5">
    <source>
        <dbReference type="ARBA" id="ARBA00022840"/>
    </source>
</evidence>
<keyword evidence="7" id="KW-0479">Metal-binding</keyword>
<evidence type="ECO:0000256" key="2">
    <source>
        <dbReference type="ARBA" id="ARBA00022679"/>
    </source>
</evidence>
<keyword evidence="1 7" id="KW-0028">Amino-acid biosynthesis</keyword>
<evidence type="ECO:0000256" key="1">
    <source>
        <dbReference type="ARBA" id="ARBA00022605"/>
    </source>
</evidence>
<feature type="binding site" evidence="7">
    <location>
        <position position="33"/>
    </location>
    <ligand>
        <name>substrate</name>
    </ligand>
</feature>
<dbReference type="UniPathway" id="UPA00053">
    <property type="reaction ID" value="UER00088"/>
</dbReference>
<feature type="binding site" evidence="7">
    <location>
        <position position="57"/>
    </location>
    <ligand>
        <name>substrate</name>
    </ligand>
</feature>
<dbReference type="CDD" id="cd00464">
    <property type="entry name" value="SK"/>
    <property type="match status" value="1"/>
</dbReference>
<protein>
    <recommendedName>
        <fullName evidence="7">Shikimate kinase</fullName>
        <shortName evidence="7">SK</shortName>
        <ecNumber evidence="7">2.7.1.71</ecNumber>
    </recommendedName>
</protein>
<reference evidence="9" key="1">
    <citation type="submission" date="2016-10" db="EMBL/GenBank/DDBJ databases">
        <authorList>
            <person name="Varghese N."/>
            <person name="Submissions S."/>
        </authorList>
    </citation>
    <scope>NUCLEOTIDE SEQUENCE [LARGE SCALE GENOMIC DNA]</scope>
    <source>
        <strain evidence="9">DSM 26542</strain>
    </source>
</reference>
<dbReference type="GO" id="GO:0004765">
    <property type="term" value="F:shikimate kinase activity"/>
    <property type="evidence" value="ECO:0007669"/>
    <property type="project" value="UniProtKB-UniRule"/>
</dbReference>
<evidence type="ECO:0000313" key="9">
    <source>
        <dbReference type="Proteomes" id="UP000243887"/>
    </source>
</evidence>
<comment type="cofactor">
    <cofactor evidence="7">
        <name>Mg(2+)</name>
        <dbReference type="ChEBI" id="CHEBI:18420"/>
    </cofactor>
    <text evidence="7">Binds 1 Mg(2+) ion per subunit.</text>
</comment>
<dbReference type="InterPro" id="IPR000623">
    <property type="entry name" value="Shikimate_kinase/TSH1"/>
</dbReference>
<evidence type="ECO:0000256" key="7">
    <source>
        <dbReference type="HAMAP-Rule" id="MF_00109"/>
    </source>
</evidence>
<dbReference type="EMBL" id="FORU01000021">
    <property type="protein sequence ID" value="SFJ88303.1"/>
    <property type="molecule type" value="Genomic_DNA"/>
</dbReference>
<feature type="binding site" evidence="7">
    <location>
        <position position="15"/>
    </location>
    <ligand>
        <name>Mg(2+)</name>
        <dbReference type="ChEBI" id="CHEBI:18420"/>
    </ligand>
</feature>
<name>A0A1I3V048_9FLAO</name>
<keyword evidence="7" id="KW-0963">Cytoplasm</keyword>
<dbReference type="SUPFAM" id="SSF52540">
    <property type="entry name" value="P-loop containing nucleoside triphosphate hydrolases"/>
    <property type="match status" value="1"/>
</dbReference>
<feature type="binding site" evidence="7">
    <location>
        <position position="142"/>
    </location>
    <ligand>
        <name>substrate</name>
    </ligand>
</feature>
<accession>A0A1I3V048</accession>
<dbReference type="GO" id="GO:0005524">
    <property type="term" value="F:ATP binding"/>
    <property type="evidence" value="ECO:0007669"/>
    <property type="project" value="UniProtKB-UniRule"/>
</dbReference>
<gene>
    <name evidence="7" type="primary">aroK</name>
    <name evidence="8" type="ORF">SAMN04487893_12118</name>
</gene>
<dbReference type="STRING" id="1150112.SAMN04487893_12118"/>
<dbReference type="InterPro" id="IPR031322">
    <property type="entry name" value="Shikimate/glucono_kinase"/>
</dbReference>
<keyword evidence="3 7" id="KW-0547">Nucleotide-binding</keyword>
<evidence type="ECO:0000256" key="3">
    <source>
        <dbReference type="ARBA" id="ARBA00022741"/>
    </source>
</evidence>
<comment type="subunit">
    <text evidence="7">Monomer.</text>
</comment>
<evidence type="ECO:0000313" key="8">
    <source>
        <dbReference type="EMBL" id="SFJ88303.1"/>
    </source>
</evidence>
<keyword evidence="2 7" id="KW-0808">Transferase</keyword>
<dbReference type="PANTHER" id="PTHR21087:SF16">
    <property type="entry name" value="SHIKIMATE KINASE 1, CHLOROPLASTIC"/>
    <property type="match status" value="1"/>
</dbReference>
<dbReference type="GO" id="GO:0000287">
    <property type="term" value="F:magnesium ion binding"/>
    <property type="evidence" value="ECO:0007669"/>
    <property type="project" value="UniProtKB-UniRule"/>
</dbReference>
<comment type="catalytic activity">
    <reaction evidence="7">
        <text>shikimate + ATP = 3-phosphoshikimate + ADP + H(+)</text>
        <dbReference type="Rhea" id="RHEA:13121"/>
        <dbReference type="ChEBI" id="CHEBI:15378"/>
        <dbReference type="ChEBI" id="CHEBI:30616"/>
        <dbReference type="ChEBI" id="CHEBI:36208"/>
        <dbReference type="ChEBI" id="CHEBI:145989"/>
        <dbReference type="ChEBI" id="CHEBI:456216"/>
        <dbReference type="EC" id="2.7.1.71"/>
    </reaction>
</comment>
<feature type="binding site" evidence="7">
    <location>
        <begin position="11"/>
        <end position="16"/>
    </location>
    <ligand>
        <name>ATP</name>
        <dbReference type="ChEBI" id="CHEBI:30616"/>
    </ligand>
</feature>
<evidence type="ECO:0000256" key="4">
    <source>
        <dbReference type="ARBA" id="ARBA00022777"/>
    </source>
</evidence>
<proteinExistence type="inferred from homology"/>
<evidence type="ECO:0000256" key="6">
    <source>
        <dbReference type="ARBA" id="ARBA00023141"/>
    </source>
</evidence>
<dbReference type="HAMAP" id="MF_00109">
    <property type="entry name" value="Shikimate_kinase"/>
    <property type="match status" value="1"/>
</dbReference>
<comment type="pathway">
    <text evidence="7">Metabolic intermediate biosynthesis; chorismate biosynthesis; chorismate from D-erythrose 4-phosphate and phosphoenolpyruvate: step 5/7.</text>
</comment>
<keyword evidence="6 7" id="KW-0057">Aromatic amino acid biosynthesis</keyword>
<keyword evidence="5 7" id="KW-0067">ATP-binding</keyword>
<dbReference type="AlphaFoldDB" id="A0A1I3V048"/>
<dbReference type="GO" id="GO:0005829">
    <property type="term" value="C:cytosol"/>
    <property type="evidence" value="ECO:0007669"/>
    <property type="project" value="TreeGrafter"/>
</dbReference>
<dbReference type="Proteomes" id="UP000243887">
    <property type="component" value="Unassembled WGS sequence"/>
</dbReference>
<comment type="subcellular location">
    <subcellularLocation>
        <location evidence="7">Cytoplasm</location>
    </subcellularLocation>
</comment>